<accession>A0A3M7RVL4</accession>
<keyword evidence="1" id="KW-0812">Transmembrane</keyword>
<feature type="transmembrane region" description="Helical" evidence="1">
    <location>
        <begin position="12"/>
        <end position="34"/>
    </location>
</feature>
<organism evidence="2 3">
    <name type="scientific">Brachionus plicatilis</name>
    <name type="common">Marine rotifer</name>
    <name type="synonym">Brachionus muelleri</name>
    <dbReference type="NCBI Taxonomy" id="10195"/>
    <lineage>
        <taxon>Eukaryota</taxon>
        <taxon>Metazoa</taxon>
        <taxon>Spiralia</taxon>
        <taxon>Gnathifera</taxon>
        <taxon>Rotifera</taxon>
        <taxon>Eurotatoria</taxon>
        <taxon>Monogononta</taxon>
        <taxon>Pseudotrocha</taxon>
        <taxon>Ploima</taxon>
        <taxon>Brachionidae</taxon>
        <taxon>Brachionus</taxon>
    </lineage>
</organism>
<protein>
    <submittedName>
        <fullName evidence="2">Uncharacterized protein</fullName>
    </submittedName>
</protein>
<proteinExistence type="predicted"/>
<name>A0A3M7RVL4_BRAPC</name>
<reference evidence="2 3" key="1">
    <citation type="journal article" date="2018" name="Sci. Rep.">
        <title>Genomic signatures of local adaptation to the degree of environmental predictability in rotifers.</title>
        <authorList>
            <person name="Franch-Gras L."/>
            <person name="Hahn C."/>
            <person name="Garcia-Roger E.M."/>
            <person name="Carmona M.J."/>
            <person name="Serra M."/>
            <person name="Gomez A."/>
        </authorList>
    </citation>
    <scope>NUCLEOTIDE SEQUENCE [LARGE SCALE GENOMIC DNA]</scope>
    <source>
        <strain evidence="2">HYR1</strain>
    </source>
</reference>
<evidence type="ECO:0000313" key="3">
    <source>
        <dbReference type="Proteomes" id="UP000276133"/>
    </source>
</evidence>
<gene>
    <name evidence="2" type="ORF">BpHYR1_052973</name>
</gene>
<dbReference type="Proteomes" id="UP000276133">
    <property type="component" value="Unassembled WGS sequence"/>
</dbReference>
<sequence>MSFSSYSRASILFFSILVEPIFHVLTKFCAPFLFRFVQLPLHQLVLTRFLELKFQPLVDVNICGELFSQLFEQGLRSRSIRSLNLYSESLCRISVSGKIKLLNFNFFLNTSEIINQILKEKKFEFIPNNRFRI</sequence>
<comment type="caution">
    <text evidence="2">The sequence shown here is derived from an EMBL/GenBank/DDBJ whole genome shotgun (WGS) entry which is preliminary data.</text>
</comment>
<evidence type="ECO:0000313" key="2">
    <source>
        <dbReference type="EMBL" id="RNA27613.1"/>
    </source>
</evidence>
<dbReference type="EMBL" id="REGN01002519">
    <property type="protein sequence ID" value="RNA27613.1"/>
    <property type="molecule type" value="Genomic_DNA"/>
</dbReference>
<keyword evidence="1" id="KW-1133">Transmembrane helix</keyword>
<keyword evidence="1" id="KW-0472">Membrane</keyword>
<evidence type="ECO:0000256" key="1">
    <source>
        <dbReference type="SAM" id="Phobius"/>
    </source>
</evidence>
<keyword evidence="3" id="KW-1185">Reference proteome</keyword>
<dbReference type="AlphaFoldDB" id="A0A3M7RVL4"/>